<sequence length="246" mass="25809">MLAIDAAAYRSPWRRHHPAAKALLAGGLLGCALVLPPWPGAPVTAAITLAVALGWARVPPRTLLRAARTPLGFALTGSLTFLVTVGPDGLGWADGGVRRAADVVARCTAALLCQLLFAGTTPLADTLPRLTRLGLPVTLVEVAALIYRMLFVVLDTTRRIRDAQAGRLGTRSLRAAWRSLGGLGSAVFIRSFDRARRLEAGLAGRGYTGSLSVAVAEIPLKTRFLATAPLPAALAILTTLTLQSLP</sequence>
<dbReference type="PANTHER" id="PTHR43723:SF1">
    <property type="entry name" value="COBALT TRANSPORT PROTEIN CBIQ"/>
    <property type="match status" value="1"/>
</dbReference>
<evidence type="ECO:0000256" key="4">
    <source>
        <dbReference type="ARBA" id="ARBA00022989"/>
    </source>
</evidence>
<dbReference type="PANTHER" id="PTHR43723">
    <property type="entry name" value="COBALT TRANSPORT PROTEIN CBIQ"/>
    <property type="match status" value="1"/>
</dbReference>
<evidence type="ECO:0000256" key="3">
    <source>
        <dbReference type="ARBA" id="ARBA00022692"/>
    </source>
</evidence>
<evidence type="ECO:0000256" key="2">
    <source>
        <dbReference type="ARBA" id="ARBA00022475"/>
    </source>
</evidence>
<evidence type="ECO:0000313" key="8">
    <source>
        <dbReference type="Proteomes" id="UP000236723"/>
    </source>
</evidence>
<dbReference type="GO" id="GO:0043190">
    <property type="term" value="C:ATP-binding cassette (ABC) transporter complex"/>
    <property type="evidence" value="ECO:0007669"/>
    <property type="project" value="InterPro"/>
</dbReference>
<evidence type="ECO:0000256" key="6">
    <source>
        <dbReference type="SAM" id="Phobius"/>
    </source>
</evidence>
<reference evidence="8" key="1">
    <citation type="submission" date="2016-10" db="EMBL/GenBank/DDBJ databases">
        <authorList>
            <person name="Varghese N."/>
            <person name="Submissions S."/>
        </authorList>
    </citation>
    <scope>NUCLEOTIDE SEQUENCE [LARGE SCALE GENOMIC DNA]</scope>
    <source>
        <strain evidence="8">DSM 43163</strain>
    </source>
</reference>
<evidence type="ECO:0000313" key="7">
    <source>
        <dbReference type="EMBL" id="SEG70278.1"/>
    </source>
</evidence>
<organism evidence="7 8">
    <name type="scientific">Thermomonospora echinospora</name>
    <dbReference type="NCBI Taxonomy" id="1992"/>
    <lineage>
        <taxon>Bacteria</taxon>
        <taxon>Bacillati</taxon>
        <taxon>Actinomycetota</taxon>
        <taxon>Actinomycetes</taxon>
        <taxon>Streptosporangiales</taxon>
        <taxon>Thermomonosporaceae</taxon>
        <taxon>Thermomonospora</taxon>
    </lineage>
</organism>
<dbReference type="InterPro" id="IPR052770">
    <property type="entry name" value="Cobalt_transport_CbiQ"/>
</dbReference>
<protein>
    <submittedName>
        <fullName evidence="7">Cobalt/nickel transport system permease protein</fullName>
    </submittedName>
</protein>
<dbReference type="AlphaFoldDB" id="A0A1H6CBK9"/>
<feature type="transmembrane region" description="Helical" evidence="6">
    <location>
        <begin position="133"/>
        <end position="154"/>
    </location>
</feature>
<gene>
    <name evidence="7" type="ORF">SAMN04489712_109157</name>
</gene>
<dbReference type="OrthoDB" id="4407546at2"/>
<dbReference type="InterPro" id="IPR003339">
    <property type="entry name" value="ABC/ECF_trnsptr_transmembrane"/>
</dbReference>
<dbReference type="GO" id="GO:0006824">
    <property type="term" value="P:cobalt ion transport"/>
    <property type="evidence" value="ECO:0007669"/>
    <property type="project" value="InterPro"/>
</dbReference>
<evidence type="ECO:0000256" key="5">
    <source>
        <dbReference type="ARBA" id="ARBA00023136"/>
    </source>
</evidence>
<dbReference type="Pfam" id="PF02361">
    <property type="entry name" value="CbiQ"/>
    <property type="match status" value="1"/>
</dbReference>
<dbReference type="EMBL" id="FNVO01000009">
    <property type="protein sequence ID" value="SEG70278.1"/>
    <property type="molecule type" value="Genomic_DNA"/>
</dbReference>
<dbReference type="InterPro" id="IPR012809">
    <property type="entry name" value="ECF_CbiQ"/>
</dbReference>
<keyword evidence="4 6" id="KW-1133">Transmembrane helix</keyword>
<comment type="subcellular location">
    <subcellularLocation>
        <location evidence="1">Cell membrane</location>
        <topology evidence="1">Multi-pass membrane protein</topology>
    </subcellularLocation>
</comment>
<dbReference type="RefSeq" id="WP_103939592.1">
    <property type="nucleotide sequence ID" value="NZ_FNVO01000009.1"/>
</dbReference>
<accession>A0A1H6CBK9</accession>
<dbReference type="Proteomes" id="UP000236723">
    <property type="component" value="Unassembled WGS sequence"/>
</dbReference>
<keyword evidence="2" id="KW-1003">Cell membrane</keyword>
<keyword evidence="3 6" id="KW-0812">Transmembrane</keyword>
<feature type="transmembrane region" description="Helical" evidence="6">
    <location>
        <begin position="69"/>
        <end position="91"/>
    </location>
</feature>
<keyword evidence="5 6" id="KW-0472">Membrane</keyword>
<evidence type="ECO:0000256" key="1">
    <source>
        <dbReference type="ARBA" id="ARBA00004651"/>
    </source>
</evidence>
<name>A0A1H6CBK9_9ACTN</name>
<keyword evidence="8" id="KW-1185">Reference proteome</keyword>
<proteinExistence type="predicted"/>
<dbReference type="NCBIfam" id="TIGR02454">
    <property type="entry name" value="ECF_T_CbiQ"/>
    <property type="match status" value="1"/>
</dbReference>
<dbReference type="CDD" id="cd16914">
    <property type="entry name" value="EcfT"/>
    <property type="match status" value="1"/>
</dbReference>